<dbReference type="PROSITE" id="PS50966">
    <property type="entry name" value="ZF_SWIM"/>
    <property type="match status" value="1"/>
</dbReference>
<keyword evidence="1" id="KW-0862">Zinc</keyword>
<dbReference type="GeneID" id="103050083"/>
<accession>A0A9F5MWI8</accession>
<dbReference type="RefSeq" id="XP_025027006.1">
    <property type="nucleotide sequence ID" value="XM_025171238.1"/>
</dbReference>
<dbReference type="AlphaFoldDB" id="A0A9F5MWI8"/>
<protein>
    <submittedName>
        <fullName evidence="4">Zinc finger SWIM domain-containing protein 7 isoform X1</fullName>
    </submittedName>
</protein>
<evidence type="ECO:0000313" key="3">
    <source>
        <dbReference type="Proteomes" id="UP000695026"/>
    </source>
</evidence>
<proteinExistence type="predicted"/>
<evidence type="ECO:0000313" key="4">
    <source>
        <dbReference type="RefSeq" id="XP_025027006.1"/>
    </source>
</evidence>
<evidence type="ECO:0000256" key="1">
    <source>
        <dbReference type="PROSITE-ProRule" id="PRU00325"/>
    </source>
</evidence>
<gene>
    <name evidence="4" type="primary">ZSWIM7</name>
</gene>
<sequence>MKRQVLACKCPCSGGPGILELSEIIRCSPASHPCAPRRGLSAHLPLLSRLRFVFGTSVVPALDLVDRQSVTRFVSPSGRTVYQVVGSSGKLYTCYASCHFCSCPAFTFSVLRKGDNLVCKHLLAIYLSRATGACQEQSVSNQQLTALLLPEEK</sequence>
<dbReference type="PANTHER" id="PTHR28498">
    <property type="entry name" value="ZINC FINGER SWIM DOMAIN-CONTAINING PROTEIN 7"/>
    <property type="match status" value="1"/>
</dbReference>
<reference evidence="4" key="1">
    <citation type="submission" date="2025-08" db="UniProtKB">
        <authorList>
            <consortium name="RefSeq"/>
        </authorList>
    </citation>
    <scope>IDENTIFICATION</scope>
    <source>
        <tissue evidence="4">Liver</tissue>
    </source>
</reference>
<dbReference type="Proteomes" id="UP000695026">
    <property type="component" value="Unplaced"/>
</dbReference>
<feature type="domain" description="SWIM-type" evidence="2">
    <location>
        <begin position="92"/>
        <end position="130"/>
    </location>
</feature>
<dbReference type="CTD" id="125150"/>
<evidence type="ECO:0000259" key="2">
    <source>
        <dbReference type="PROSITE" id="PS50966"/>
    </source>
</evidence>
<dbReference type="Pfam" id="PF04434">
    <property type="entry name" value="SWIM"/>
    <property type="match status" value="1"/>
</dbReference>
<keyword evidence="3" id="KW-1185">Reference proteome</keyword>
<keyword evidence="1" id="KW-0479">Metal-binding</keyword>
<dbReference type="PANTHER" id="PTHR28498:SF1">
    <property type="entry name" value="ZINC FINGER SWIM DOMAIN-CONTAINING PROTEIN 7"/>
    <property type="match status" value="1"/>
</dbReference>
<dbReference type="OrthoDB" id="337581at2759"/>
<dbReference type="GO" id="GO:0097196">
    <property type="term" value="C:Shu complex"/>
    <property type="evidence" value="ECO:0007669"/>
    <property type="project" value="TreeGrafter"/>
</dbReference>
<name>A0A9F5MWI8_PYTBI</name>
<dbReference type="GO" id="GO:0008270">
    <property type="term" value="F:zinc ion binding"/>
    <property type="evidence" value="ECO:0007669"/>
    <property type="project" value="UniProtKB-KW"/>
</dbReference>
<dbReference type="InterPro" id="IPR007527">
    <property type="entry name" value="Znf_SWIM"/>
</dbReference>
<organism evidence="3 4">
    <name type="scientific">Python bivittatus</name>
    <name type="common">Burmese python</name>
    <name type="synonym">Python molurus bivittatus</name>
    <dbReference type="NCBI Taxonomy" id="176946"/>
    <lineage>
        <taxon>Eukaryota</taxon>
        <taxon>Metazoa</taxon>
        <taxon>Chordata</taxon>
        <taxon>Craniata</taxon>
        <taxon>Vertebrata</taxon>
        <taxon>Euteleostomi</taxon>
        <taxon>Lepidosauria</taxon>
        <taxon>Squamata</taxon>
        <taxon>Bifurcata</taxon>
        <taxon>Unidentata</taxon>
        <taxon>Episquamata</taxon>
        <taxon>Toxicofera</taxon>
        <taxon>Serpentes</taxon>
        <taxon>Henophidia</taxon>
        <taxon>Pythonidae</taxon>
        <taxon>Python</taxon>
    </lineage>
</organism>
<keyword evidence="1" id="KW-0863">Zinc-finger</keyword>
<dbReference type="GO" id="GO:0000724">
    <property type="term" value="P:double-strand break repair via homologous recombination"/>
    <property type="evidence" value="ECO:0007669"/>
    <property type="project" value="TreeGrafter"/>
</dbReference>